<dbReference type="Proteomes" id="UP000317078">
    <property type="component" value="Unassembled WGS sequence"/>
</dbReference>
<keyword evidence="4" id="KW-1185">Reference proteome</keyword>
<feature type="domain" description="Activator of Hsp90 ATPase homologue 1/2-like C-terminal" evidence="2">
    <location>
        <begin position="14"/>
        <end position="147"/>
    </location>
</feature>
<evidence type="ECO:0000313" key="3">
    <source>
        <dbReference type="EMBL" id="TPG37945.1"/>
    </source>
</evidence>
<sequence>MADDLELRVERRIDAPVETVWQTMTERLEEWFCPKPWQARVRELEWRPGGRSALVMHGPNGEEMLNEGVVLAFEPNRHFIVTDAFTAGWRPAGPFMVGVFEVEPDGDGTLYRASARHWTRDALERHQAMGFEAGWGAAADQLKALAEGTT</sequence>
<dbReference type="OrthoDB" id="9805228at2"/>
<name>A0A502EJP3_9PROT</name>
<protein>
    <submittedName>
        <fullName evidence="3">ATPase</fullName>
    </submittedName>
</protein>
<organism evidence="3 4">
    <name type="scientific">Muricoccus nepalensis</name>
    <dbReference type="NCBI Taxonomy" id="1854500"/>
    <lineage>
        <taxon>Bacteria</taxon>
        <taxon>Pseudomonadati</taxon>
        <taxon>Pseudomonadota</taxon>
        <taxon>Alphaproteobacteria</taxon>
        <taxon>Acetobacterales</taxon>
        <taxon>Roseomonadaceae</taxon>
        <taxon>Muricoccus</taxon>
    </lineage>
</organism>
<dbReference type="Gene3D" id="3.30.530.20">
    <property type="match status" value="1"/>
</dbReference>
<dbReference type="InterPro" id="IPR013538">
    <property type="entry name" value="ASHA1/2-like_C"/>
</dbReference>
<comment type="similarity">
    <text evidence="1">Belongs to the AHA1 family.</text>
</comment>
<proteinExistence type="inferred from homology"/>
<reference evidence="3 4" key="1">
    <citation type="journal article" date="2019" name="Environ. Microbiol.">
        <title>Species interactions and distinct microbial communities in high Arctic permafrost affected cryosols are associated with the CH4 and CO2 gas fluxes.</title>
        <authorList>
            <person name="Altshuler I."/>
            <person name="Hamel J."/>
            <person name="Turney S."/>
            <person name="Magnuson E."/>
            <person name="Levesque R."/>
            <person name="Greer C."/>
            <person name="Whyte L.G."/>
        </authorList>
    </citation>
    <scope>NUCLEOTIDE SEQUENCE [LARGE SCALE GENOMIC DNA]</scope>
    <source>
        <strain evidence="3 4">S9.3B</strain>
    </source>
</reference>
<evidence type="ECO:0000259" key="2">
    <source>
        <dbReference type="Pfam" id="PF08327"/>
    </source>
</evidence>
<dbReference type="EMBL" id="RCZP01000082">
    <property type="protein sequence ID" value="TPG37945.1"/>
    <property type="molecule type" value="Genomic_DNA"/>
</dbReference>
<dbReference type="AlphaFoldDB" id="A0A502EJP3"/>
<dbReference type="Pfam" id="PF08327">
    <property type="entry name" value="AHSA1"/>
    <property type="match status" value="1"/>
</dbReference>
<comment type="caution">
    <text evidence="3">The sequence shown here is derived from an EMBL/GenBank/DDBJ whole genome shotgun (WGS) entry which is preliminary data.</text>
</comment>
<dbReference type="RefSeq" id="WP_140887669.1">
    <property type="nucleotide sequence ID" value="NZ_RCZP01000082.1"/>
</dbReference>
<dbReference type="InterPro" id="IPR023393">
    <property type="entry name" value="START-like_dom_sf"/>
</dbReference>
<accession>A0A502EJP3</accession>
<evidence type="ECO:0000256" key="1">
    <source>
        <dbReference type="ARBA" id="ARBA00006817"/>
    </source>
</evidence>
<gene>
    <name evidence="3" type="ORF">EAH89_29700</name>
</gene>
<evidence type="ECO:0000313" key="4">
    <source>
        <dbReference type="Proteomes" id="UP000317078"/>
    </source>
</evidence>
<dbReference type="SUPFAM" id="SSF55961">
    <property type="entry name" value="Bet v1-like"/>
    <property type="match status" value="1"/>
</dbReference>